<keyword evidence="4" id="KW-1185">Reference proteome</keyword>
<name>A0A842JA25_9BACT</name>
<dbReference type="Proteomes" id="UP000552683">
    <property type="component" value="Unassembled WGS sequence"/>
</dbReference>
<reference evidence="3 4" key="1">
    <citation type="submission" date="2020-08" db="EMBL/GenBank/DDBJ databases">
        <title>Complete genome and description of Campylobacter massiliensis Marseille-Q3452 sp. nov.</title>
        <authorList>
            <person name="Antezack A."/>
        </authorList>
    </citation>
    <scope>NUCLEOTIDE SEQUENCE [LARGE SCALE GENOMIC DNA]</scope>
    <source>
        <strain evidence="3 4">Marseille-Q3452</strain>
    </source>
</reference>
<proteinExistence type="predicted"/>
<keyword evidence="1" id="KW-0732">Signal</keyword>
<dbReference type="InterPro" id="IPR035923">
    <property type="entry name" value="TT1751-like_sf"/>
</dbReference>
<organism evidence="3 4">
    <name type="scientific">Campylobacter massiliensis</name>
    <dbReference type="NCBI Taxonomy" id="2762557"/>
    <lineage>
        <taxon>Bacteria</taxon>
        <taxon>Pseudomonadati</taxon>
        <taxon>Campylobacterota</taxon>
        <taxon>Epsilonproteobacteria</taxon>
        <taxon>Campylobacterales</taxon>
        <taxon>Campylobacteraceae</taxon>
        <taxon>Campylobacter</taxon>
    </lineage>
</organism>
<feature type="chain" id="PRO_5032934778" evidence="1">
    <location>
        <begin position="22"/>
        <end position="142"/>
    </location>
</feature>
<feature type="domain" description="DUF302" evidence="2">
    <location>
        <begin position="56"/>
        <end position="110"/>
    </location>
</feature>
<dbReference type="AlphaFoldDB" id="A0A842JA25"/>
<feature type="signal peptide" evidence="1">
    <location>
        <begin position="1"/>
        <end position="21"/>
    </location>
</feature>
<evidence type="ECO:0000313" key="3">
    <source>
        <dbReference type="EMBL" id="MBC2882333.1"/>
    </source>
</evidence>
<dbReference type="Pfam" id="PF03625">
    <property type="entry name" value="DUF302"/>
    <property type="match status" value="1"/>
</dbReference>
<dbReference type="CDD" id="cd14797">
    <property type="entry name" value="DUF302"/>
    <property type="match status" value="1"/>
</dbReference>
<dbReference type="EMBL" id="JACLZK010000001">
    <property type="protein sequence ID" value="MBC2882333.1"/>
    <property type="molecule type" value="Genomic_DNA"/>
</dbReference>
<evidence type="ECO:0000259" key="2">
    <source>
        <dbReference type="Pfam" id="PF03625"/>
    </source>
</evidence>
<dbReference type="SUPFAM" id="SSF103247">
    <property type="entry name" value="TT1751-like"/>
    <property type="match status" value="1"/>
</dbReference>
<sequence>MKRLFLMIFAGLNLAFAGVTAGQSELELEAAVKRFQRLLDMKDVSEFAVVPHHVFAAQTGVNLTPSVTVIFGAPGVLAPLIECEPSLALELPFKFLFQKREGKTVVSFEDIKSIAARYGASDCPALDAAQRLERELFDAAVK</sequence>
<dbReference type="InterPro" id="IPR005180">
    <property type="entry name" value="DUF302"/>
</dbReference>
<dbReference type="RefSeq" id="WP_185897978.1">
    <property type="nucleotide sequence ID" value="NZ_JACLZK010000001.1"/>
</dbReference>
<evidence type="ECO:0000256" key="1">
    <source>
        <dbReference type="SAM" id="SignalP"/>
    </source>
</evidence>
<evidence type="ECO:0000313" key="4">
    <source>
        <dbReference type="Proteomes" id="UP000552683"/>
    </source>
</evidence>
<comment type="caution">
    <text evidence="3">The sequence shown here is derived from an EMBL/GenBank/DDBJ whole genome shotgun (WGS) entry which is preliminary data.</text>
</comment>
<accession>A0A842JA25</accession>
<protein>
    <submittedName>
        <fullName evidence="3">DUF302 domain-containing protein</fullName>
    </submittedName>
</protein>
<dbReference type="Gene3D" id="3.30.310.70">
    <property type="entry name" value="TT1751-like domain"/>
    <property type="match status" value="1"/>
</dbReference>
<gene>
    <name evidence="3" type="ORF">H7R39_03470</name>
</gene>